<evidence type="ECO:0000313" key="7">
    <source>
        <dbReference type="Proteomes" id="UP000298488"/>
    </source>
</evidence>
<evidence type="ECO:0000256" key="3">
    <source>
        <dbReference type="ARBA" id="ARBA00022592"/>
    </source>
</evidence>
<feature type="domain" description="PBP" evidence="5">
    <location>
        <begin position="58"/>
        <end position="357"/>
    </location>
</feature>
<evidence type="ECO:0000256" key="1">
    <source>
        <dbReference type="ARBA" id="ARBA00008725"/>
    </source>
</evidence>
<keyword evidence="7" id="KW-1185">Reference proteome</keyword>
<keyword evidence="2 4" id="KW-0813">Transport</keyword>
<evidence type="ECO:0000256" key="4">
    <source>
        <dbReference type="PIRNR" id="PIRNR002756"/>
    </source>
</evidence>
<dbReference type="InterPro" id="IPR024370">
    <property type="entry name" value="PBP_domain"/>
</dbReference>
<dbReference type="GO" id="GO:0042301">
    <property type="term" value="F:phosphate ion binding"/>
    <property type="evidence" value="ECO:0007669"/>
    <property type="project" value="InterPro"/>
</dbReference>
<evidence type="ECO:0000313" key="6">
    <source>
        <dbReference type="EMBL" id="TFB79584.1"/>
    </source>
</evidence>
<dbReference type="Pfam" id="PF12849">
    <property type="entry name" value="PBP_like_2"/>
    <property type="match status" value="1"/>
</dbReference>
<evidence type="ECO:0000259" key="5">
    <source>
        <dbReference type="Pfam" id="PF12849"/>
    </source>
</evidence>
<dbReference type="SUPFAM" id="SSF53850">
    <property type="entry name" value="Periplasmic binding protein-like II"/>
    <property type="match status" value="1"/>
</dbReference>
<dbReference type="GO" id="GO:0043190">
    <property type="term" value="C:ATP-binding cassette (ABC) transporter complex"/>
    <property type="evidence" value="ECO:0007669"/>
    <property type="project" value="InterPro"/>
</dbReference>
<accession>A0A4R8V8X5</accession>
<dbReference type="Gene3D" id="3.40.190.10">
    <property type="entry name" value="Periplasmic binding protein-like II"/>
    <property type="match status" value="2"/>
</dbReference>
<dbReference type="GO" id="GO:0035435">
    <property type="term" value="P:phosphate ion transmembrane transport"/>
    <property type="evidence" value="ECO:0007669"/>
    <property type="project" value="InterPro"/>
</dbReference>
<dbReference type="AlphaFoldDB" id="A0A4R8V8X5"/>
<organism evidence="6 7">
    <name type="scientific">Terrimesophilobacter mesophilus</name>
    <dbReference type="NCBI Taxonomy" id="433647"/>
    <lineage>
        <taxon>Bacteria</taxon>
        <taxon>Bacillati</taxon>
        <taxon>Actinomycetota</taxon>
        <taxon>Actinomycetes</taxon>
        <taxon>Micrococcales</taxon>
        <taxon>Microbacteriaceae</taxon>
        <taxon>Terrimesophilobacter</taxon>
    </lineage>
</organism>
<dbReference type="InterPro" id="IPR050962">
    <property type="entry name" value="Phosphate-bind_PstS"/>
</dbReference>
<keyword evidence="3 4" id="KW-0592">Phosphate transport</keyword>
<dbReference type="Proteomes" id="UP000298488">
    <property type="component" value="Unassembled WGS sequence"/>
</dbReference>
<comment type="caution">
    <text evidence="6">The sequence shown here is derived from an EMBL/GenBank/DDBJ whole genome shotgun (WGS) entry which is preliminary data.</text>
</comment>
<dbReference type="PANTHER" id="PTHR42996:SF1">
    <property type="entry name" value="PHOSPHATE-BINDING PROTEIN PSTS"/>
    <property type="match status" value="1"/>
</dbReference>
<dbReference type="InterPro" id="IPR005673">
    <property type="entry name" value="ABC_phos-bd_PstS"/>
</dbReference>
<proteinExistence type="inferred from homology"/>
<dbReference type="EMBL" id="SOFI01000003">
    <property type="protein sequence ID" value="TFB79584.1"/>
    <property type="molecule type" value="Genomic_DNA"/>
</dbReference>
<dbReference type="PIRSF" id="PIRSF002756">
    <property type="entry name" value="PstS"/>
    <property type="match status" value="1"/>
</dbReference>
<protein>
    <recommendedName>
        <fullName evidence="4">Phosphate-binding protein</fullName>
    </recommendedName>
</protein>
<name>A0A4R8V8X5_9MICO</name>
<reference evidence="6 7" key="1">
    <citation type="submission" date="2019-03" db="EMBL/GenBank/DDBJ databases">
        <title>Genomics of glacier-inhabiting Cryobacterium strains.</title>
        <authorList>
            <person name="Liu Q."/>
            <person name="Xin Y.-H."/>
        </authorList>
    </citation>
    <scope>NUCLEOTIDE SEQUENCE [LARGE SCALE GENOMIC DNA]</scope>
    <source>
        <strain evidence="6 7">CGMCC 1.10440</strain>
    </source>
</reference>
<dbReference type="OrthoDB" id="9801510at2"/>
<evidence type="ECO:0000256" key="2">
    <source>
        <dbReference type="ARBA" id="ARBA00022448"/>
    </source>
</evidence>
<dbReference type="PANTHER" id="PTHR42996">
    <property type="entry name" value="PHOSPHATE-BINDING PROTEIN PSTS"/>
    <property type="match status" value="1"/>
</dbReference>
<gene>
    <name evidence="6" type="ORF">E3N84_05690</name>
</gene>
<dbReference type="CDD" id="cd13565">
    <property type="entry name" value="PBP2_PstS"/>
    <property type="match status" value="1"/>
</dbReference>
<comment type="similarity">
    <text evidence="1 4">Belongs to the PstS family.</text>
</comment>
<sequence>MAASWPSRPTRHCSAERRYAGGVNRPRLAVARAVIGAVAAGVAVTTILSGCAVNELAVTSNSKLSGTIFGDGASSQRAAQDAWIAAFQIAHPRATVEYDPVGSGSGRDAFQAGAIDFTGSDRPFTIEELASGTFASCRSGSPIIELPAYVSPIAIVFHLDGIDRLNLDATTIARIFNGQVQRWDDPEIADQNPGVTLPSILISAVHRSDDSGVTENFTQYLHEAAPNEWSWEPAGTWPIPGGEAAQGTAGVATAVANGHGTIGYVDGSQARGRPSVAVKVEDGYVPYSSAAAAAVVDASPLETGRTAGDLVIAIDRKGAGSGTYPVVLVSYLIGCEHYADPVQGKLVREYFDWIVSDTAQKTAEESAGSAPLPPAFAAQARAVVAGIR</sequence>